<dbReference type="InterPro" id="IPR011991">
    <property type="entry name" value="ArsR-like_HTH"/>
</dbReference>
<name>A0ABW2ABH0_9MICO</name>
<sequence length="106" mass="11847">MTIPEPENKARPWAFLTNHAHVLLCIARDPQIRARDIADQIGITERAAQRILADLITAGYVTRTKVGRRNHYTIDLRGHLRHPMHRDLSVGTLLQVLNTDPAAGPG</sequence>
<dbReference type="RefSeq" id="WP_382398049.1">
    <property type="nucleotide sequence ID" value="NZ_JBHSWH010000001.1"/>
</dbReference>
<evidence type="ECO:0000313" key="3">
    <source>
        <dbReference type="Proteomes" id="UP001596298"/>
    </source>
</evidence>
<dbReference type="Gene3D" id="1.10.10.10">
    <property type="entry name" value="Winged helix-like DNA-binding domain superfamily/Winged helix DNA-binding domain"/>
    <property type="match status" value="1"/>
</dbReference>
<evidence type="ECO:0000313" key="2">
    <source>
        <dbReference type="EMBL" id="MFC6704116.1"/>
    </source>
</evidence>
<dbReference type="Proteomes" id="UP001596298">
    <property type="component" value="Unassembled WGS sequence"/>
</dbReference>
<reference evidence="3" key="1">
    <citation type="journal article" date="2019" name="Int. J. Syst. Evol. Microbiol.">
        <title>The Global Catalogue of Microorganisms (GCM) 10K type strain sequencing project: providing services to taxonomists for standard genome sequencing and annotation.</title>
        <authorList>
            <consortium name="The Broad Institute Genomics Platform"/>
            <consortium name="The Broad Institute Genome Sequencing Center for Infectious Disease"/>
            <person name="Wu L."/>
            <person name="Ma J."/>
        </authorList>
    </citation>
    <scope>NUCLEOTIDE SEQUENCE [LARGE SCALE GENOMIC DNA]</scope>
    <source>
        <strain evidence="3">CCUG 58127</strain>
    </source>
</reference>
<dbReference type="InterPro" id="IPR000835">
    <property type="entry name" value="HTH_MarR-typ"/>
</dbReference>
<feature type="domain" description="HTH marR-type" evidence="1">
    <location>
        <begin position="18"/>
        <end position="66"/>
    </location>
</feature>
<proteinExistence type="predicted"/>
<gene>
    <name evidence="2" type="ORF">ACFQDH_02220</name>
</gene>
<dbReference type="CDD" id="cd00090">
    <property type="entry name" value="HTH_ARSR"/>
    <property type="match status" value="1"/>
</dbReference>
<evidence type="ECO:0000259" key="1">
    <source>
        <dbReference type="Pfam" id="PF12802"/>
    </source>
</evidence>
<protein>
    <submittedName>
        <fullName evidence="2">Helix-turn-helix transcriptional regulator</fullName>
    </submittedName>
</protein>
<keyword evidence="3" id="KW-1185">Reference proteome</keyword>
<dbReference type="SUPFAM" id="SSF46785">
    <property type="entry name" value="Winged helix' DNA-binding domain"/>
    <property type="match status" value="1"/>
</dbReference>
<comment type="caution">
    <text evidence="2">The sequence shown here is derived from an EMBL/GenBank/DDBJ whole genome shotgun (WGS) entry which is preliminary data.</text>
</comment>
<dbReference type="EMBL" id="JBHSWH010000001">
    <property type="protein sequence ID" value="MFC6704116.1"/>
    <property type="molecule type" value="Genomic_DNA"/>
</dbReference>
<dbReference type="InterPro" id="IPR036390">
    <property type="entry name" value="WH_DNA-bd_sf"/>
</dbReference>
<organism evidence="2 3">
    <name type="scientific">Flexivirga alba</name>
    <dbReference type="NCBI Taxonomy" id="702742"/>
    <lineage>
        <taxon>Bacteria</taxon>
        <taxon>Bacillati</taxon>
        <taxon>Actinomycetota</taxon>
        <taxon>Actinomycetes</taxon>
        <taxon>Micrococcales</taxon>
        <taxon>Dermacoccaceae</taxon>
        <taxon>Flexivirga</taxon>
    </lineage>
</organism>
<dbReference type="Pfam" id="PF12802">
    <property type="entry name" value="MarR_2"/>
    <property type="match status" value="1"/>
</dbReference>
<dbReference type="InterPro" id="IPR036388">
    <property type="entry name" value="WH-like_DNA-bd_sf"/>
</dbReference>
<accession>A0ABW2ABH0</accession>